<accession>A0A9P7B0D7</accession>
<gene>
    <name evidence="1" type="ORF">D0Z07_1038</name>
</gene>
<dbReference type="InterPro" id="IPR021276">
    <property type="entry name" value="DUF2855"/>
</dbReference>
<name>A0A9P7B0D7_9HELO</name>
<keyword evidence="2" id="KW-1185">Reference proteome</keyword>
<comment type="caution">
    <text evidence="1">The sequence shown here is derived from an EMBL/GenBank/DDBJ whole genome shotgun (WGS) entry which is preliminary data.</text>
</comment>
<evidence type="ECO:0000313" key="2">
    <source>
        <dbReference type="Proteomes" id="UP000785200"/>
    </source>
</evidence>
<dbReference type="OrthoDB" id="192702at2759"/>
<dbReference type="EMBL" id="VNKQ01000003">
    <property type="protein sequence ID" value="KAG0652107.1"/>
    <property type="molecule type" value="Genomic_DNA"/>
</dbReference>
<organism evidence="1 2">
    <name type="scientific">Hyphodiscus hymeniophilus</name>
    <dbReference type="NCBI Taxonomy" id="353542"/>
    <lineage>
        <taxon>Eukaryota</taxon>
        <taxon>Fungi</taxon>
        <taxon>Dikarya</taxon>
        <taxon>Ascomycota</taxon>
        <taxon>Pezizomycotina</taxon>
        <taxon>Leotiomycetes</taxon>
        <taxon>Helotiales</taxon>
        <taxon>Hyphodiscaceae</taxon>
        <taxon>Hyphodiscus</taxon>
    </lineage>
</organism>
<evidence type="ECO:0000313" key="1">
    <source>
        <dbReference type="EMBL" id="KAG0652107.1"/>
    </source>
</evidence>
<dbReference type="Pfam" id="PF11017">
    <property type="entry name" value="DUF2855"/>
    <property type="match status" value="1"/>
</dbReference>
<sequence length="436" mass="47601">MAVPIIQVLSKQNYEDQHIVSLATALPLSRLAPSSLRISTKILSLTTNNLSYARLGHLLGWWDVHPLPSSIPSKYSDPTAYGRLSCWGYGTVLESTLTGPSASKISVGTHVYGYLPIGTLPVDMQVEVNPAVPGQFFEISEARSKIMPIYNRYLFYPPTTTAAADKESLGLDALCQVLFETAYLMNRFVFAWIENELAQPGKDLGPPSTVTWKFEDAKIREDTVVLLFAASGKTGLSFGYELKHGRPAESTPRMVIAVGSESSKGFTQGTGLFDKVLTYDADSDDLAKELGLEANSKVVVCDFGSRGVAAGRWVTKLKQSYEDVLWVGVGGEVVPDSPEKVTEKFMAGMTSSMIQVNASGMRTQAMVALGEKEYFEDFLKHWTGFKMAGGFKGLRLVWGEGMEAVGKGWEKLCKGEVGPDEGLVFDLRDQTESGKL</sequence>
<dbReference type="Proteomes" id="UP000785200">
    <property type="component" value="Unassembled WGS sequence"/>
</dbReference>
<dbReference type="AlphaFoldDB" id="A0A9P7B0D7"/>
<protein>
    <submittedName>
        <fullName evidence="1">Uncharacterized protein</fullName>
    </submittedName>
</protein>
<reference evidence="1" key="1">
    <citation type="submission" date="2019-07" db="EMBL/GenBank/DDBJ databases">
        <title>Hyphodiscus hymeniophilus genome sequencing and assembly.</title>
        <authorList>
            <person name="Kramer G."/>
            <person name="Nodwell J."/>
        </authorList>
    </citation>
    <scope>NUCLEOTIDE SEQUENCE</scope>
    <source>
        <strain evidence="1">ATCC 34498</strain>
    </source>
</reference>
<proteinExistence type="predicted"/>